<feature type="region of interest" description="Disordered" evidence="1">
    <location>
        <begin position="247"/>
        <end position="384"/>
    </location>
</feature>
<keyword evidence="2" id="KW-0812">Transmembrane</keyword>
<feature type="region of interest" description="Disordered" evidence="1">
    <location>
        <begin position="148"/>
        <end position="169"/>
    </location>
</feature>
<feature type="compositionally biased region" description="Polar residues" evidence="1">
    <location>
        <begin position="263"/>
        <end position="276"/>
    </location>
</feature>
<dbReference type="AlphaFoldDB" id="A0A7J7IT09"/>
<evidence type="ECO:0000256" key="2">
    <source>
        <dbReference type="SAM" id="Phobius"/>
    </source>
</evidence>
<feature type="compositionally biased region" description="Polar residues" evidence="1">
    <location>
        <begin position="155"/>
        <end position="169"/>
    </location>
</feature>
<feature type="compositionally biased region" description="Polar residues" evidence="1">
    <location>
        <begin position="327"/>
        <end position="352"/>
    </location>
</feature>
<proteinExistence type="predicted"/>
<name>A0A7J7IT09_BUGNE</name>
<gene>
    <name evidence="3" type="ORF">EB796_025157</name>
</gene>
<keyword evidence="2" id="KW-1133">Transmembrane helix</keyword>
<protein>
    <submittedName>
        <fullName evidence="3">Uncharacterized protein</fullName>
    </submittedName>
</protein>
<comment type="caution">
    <text evidence="3">The sequence shown here is derived from an EMBL/GenBank/DDBJ whole genome shotgun (WGS) entry which is preliminary data.</text>
</comment>
<keyword evidence="2" id="KW-0472">Membrane</keyword>
<feature type="compositionally biased region" description="Basic residues" evidence="1">
    <location>
        <begin position="354"/>
        <end position="370"/>
    </location>
</feature>
<feature type="transmembrane region" description="Helical" evidence="2">
    <location>
        <begin position="6"/>
        <end position="29"/>
    </location>
</feature>
<evidence type="ECO:0000313" key="4">
    <source>
        <dbReference type="Proteomes" id="UP000593567"/>
    </source>
</evidence>
<accession>A0A7J7IT09</accession>
<feature type="compositionally biased region" description="Low complexity" evidence="1">
    <location>
        <begin position="284"/>
        <end position="293"/>
    </location>
</feature>
<organism evidence="3 4">
    <name type="scientific">Bugula neritina</name>
    <name type="common">Brown bryozoan</name>
    <name type="synonym">Sertularia neritina</name>
    <dbReference type="NCBI Taxonomy" id="10212"/>
    <lineage>
        <taxon>Eukaryota</taxon>
        <taxon>Metazoa</taxon>
        <taxon>Spiralia</taxon>
        <taxon>Lophotrochozoa</taxon>
        <taxon>Bryozoa</taxon>
        <taxon>Gymnolaemata</taxon>
        <taxon>Cheilostomatida</taxon>
        <taxon>Flustrina</taxon>
        <taxon>Buguloidea</taxon>
        <taxon>Bugulidae</taxon>
        <taxon>Bugula</taxon>
    </lineage>
</organism>
<evidence type="ECO:0000313" key="3">
    <source>
        <dbReference type="EMBL" id="KAF6016534.1"/>
    </source>
</evidence>
<evidence type="ECO:0000256" key="1">
    <source>
        <dbReference type="SAM" id="MobiDB-lite"/>
    </source>
</evidence>
<feature type="compositionally biased region" description="Pro residues" evidence="1">
    <location>
        <begin position="373"/>
        <end position="384"/>
    </location>
</feature>
<reference evidence="3" key="1">
    <citation type="submission" date="2020-06" db="EMBL/GenBank/DDBJ databases">
        <title>Draft genome of Bugula neritina, a colonial animal packing powerful symbionts and potential medicines.</title>
        <authorList>
            <person name="Rayko M."/>
        </authorList>
    </citation>
    <scope>NUCLEOTIDE SEQUENCE [LARGE SCALE GENOMIC DNA]</scope>
    <source>
        <strain evidence="3">Kwan_BN1</strain>
    </source>
</reference>
<keyword evidence="4" id="KW-1185">Reference proteome</keyword>
<dbReference type="EMBL" id="VXIV02003517">
    <property type="protein sequence ID" value="KAF6016534.1"/>
    <property type="molecule type" value="Genomic_DNA"/>
</dbReference>
<sequence>MIPPVYYPLFFSVGLLLLILLIVLTNIYCKFCKYGSNKGKYNLNNLNSLRNNGAYGMIPPNTVVPTPSLPLQPIYEGQAIQQNYNNPPFARSDLPPQDSMKRAPVGGYMPMQNMLPGTNIPYQTQGAKNEPQQVSEIKLLNQKENIEPIPKIPPRQTNPTLTINDNRSNYSPKVANTIGTVSTLMSQLTKRKDSLEEENGYEEIETGLLNPKMAKLPPIGAAGLNPANSQGSVVTGRHSYTKTYYTARDPKADKLPTPLPEKSSGTLPKTSAQNSDIKMFQKPASASMSSRMAPITFARPPTTGGNSQQSMGPVKPQIQRPLPNPDLKSSNDQNISANSLLKSAEVENNTANGVRRRSPKANSPPKKKKFSIPLPPTPSENPKL</sequence>
<dbReference type="Proteomes" id="UP000593567">
    <property type="component" value="Unassembled WGS sequence"/>
</dbReference>